<accession>A0A9W3AL71</accession>
<evidence type="ECO:0000256" key="3">
    <source>
        <dbReference type="ARBA" id="ARBA00022448"/>
    </source>
</evidence>
<keyword evidence="6 9" id="KW-1133">Transmembrane helix</keyword>
<keyword evidence="4 9" id="KW-0812">Transmembrane</keyword>
<keyword evidence="7 9" id="KW-0472">Membrane</keyword>
<dbReference type="GO" id="GO:0016020">
    <property type="term" value="C:membrane"/>
    <property type="evidence" value="ECO:0007669"/>
    <property type="project" value="UniProtKB-SubCell"/>
</dbReference>
<dbReference type="InterPro" id="IPR007305">
    <property type="entry name" value="Vesicle_transpt_Got1/SFT2"/>
</dbReference>
<dbReference type="OrthoDB" id="73614at2759"/>
<feature type="transmembrane region" description="Helical" evidence="9">
    <location>
        <begin position="52"/>
        <end position="73"/>
    </location>
</feature>
<keyword evidence="10" id="KW-1185">Reference proteome</keyword>
<sequence length="176" mass="19595">MYKSMDKLKKTLSLRDSEEDQGIVTQKSSFFNFDYENISDATTLSWSTRIKGFIICFVLGAVLSVLGSCLFFLPKNGVIIFAVLYTLGNLLSLSSTCFLMGPVNQIKKMFAGTRVIATILVFVMIALTLVCAFAVKNKPLTLVCCVLQFLALLWYSISYIPFARDAIKKCFSACLE</sequence>
<dbReference type="OMA" id="ISCCDTE"/>
<evidence type="ECO:0000256" key="8">
    <source>
        <dbReference type="ARBA" id="ARBA00025800"/>
    </source>
</evidence>
<organism evidence="10 11">
    <name type="scientific">Biomphalaria glabrata</name>
    <name type="common">Bloodfluke planorb</name>
    <name type="synonym">Freshwater snail</name>
    <dbReference type="NCBI Taxonomy" id="6526"/>
    <lineage>
        <taxon>Eukaryota</taxon>
        <taxon>Metazoa</taxon>
        <taxon>Spiralia</taxon>
        <taxon>Lophotrochozoa</taxon>
        <taxon>Mollusca</taxon>
        <taxon>Gastropoda</taxon>
        <taxon>Heterobranchia</taxon>
        <taxon>Euthyneura</taxon>
        <taxon>Panpulmonata</taxon>
        <taxon>Hygrophila</taxon>
        <taxon>Lymnaeoidea</taxon>
        <taxon>Planorbidae</taxon>
        <taxon>Biomphalaria</taxon>
    </lineage>
</organism>
<evidence type="ECO:0000256" key="2">
    <source>
        <dbReference type="ARBA" id="ARBA00004141"/>
    </source>
</evidence>
<dbReference type="GO" id="GO:0005737">
    <property type="term" value="C:cytoplasm"/>
    <property type="evidence" value="ECO:0007669"/>
    <property type="project" value="UniProtKB-ARBA"/>
</dbReference>
<dbReference type="InterPro" id="IPR011691">
    <property type="entry name" value="Vesicle_transpt_SFT2"/>
</dbReference>
<feature type="transmembrane region" description="Helical" evidence="9">
    <location>
        <begin position="141"/>
        <end position="162"/>
    </location>
</feature>
<gene>
    <name evidence="11" type="primary">LOC106072957</name>
</gene>
<keyword evidence="3 9" id="KW-0813">Transport</keyword>
<proteinExistence type="inferred from homology"/>
<dbReference type="PANTHER" id="PTHR23137">
    <property type="entry name" value="VESICLE TRANSPORT PROTEIN-RELATED"/>
    <property type="match status" value="1"/>
</dbReference>
<dbReference type="GO" id="GO:0012505">
    <property type="term" value="C:endomembrane system"/>
    <property type="evidence" value="ECO:0007669"/>
    <property type="project" value="UniProtKB-ARBA"/>
</dbReference>
<comment type="subcellular location">
    <subcellularLocation>
        <location evidence="2 9">Membrane</location>
        <topology evidence="2 9">Multi-pass membrane protein</topology>
    </subcellularLocation>
</comment>
<evidence type="ECO:0000256" key="4">
    <source>
        <dbReference type="ARBA" id="ARBA00022692"/>
    </source>
</evidence>
<dbReference type="GO" id="GO:0015031">
    <property type="term" value="P:protein transport"/>
    <property type="evidence" value="ECO:0007669"/>
    <property type="project" value="UniProtKB-KW"/>
</dbReference>
<protein>
    <recommendedName>
        <fullName evidence="9">Vesicle transport protein</fullName>
    </recommendedName>
</protein>
<dbReference type="Proteomes" id="UP001165740">
    <property type="component" value="Chromosome 6"/>
</dbReference>
<evidence type="ECO:0000256" key="1">
    <source>
        <dbReference type="ARBA" id="ARBA00003566"/>
    </source>
</evidence>
<comment type="similarity">
    <text evidence="8 9">Belongs to the SFT2 family.</text>
</comment>
<dbReference type="RefSeq" id="XP_055888056.1">
    <property type="nucleotide sequence ID" value="XM_056032081.1"/>
</dbReference>
<dbReference type="PANTHER" id="PTHR23137:SF6">
    <property type="entry name" value="VESICLE TRANSPORT PROTEIN"/>
    <property type="match status" value="1"/>
</dbReference>
<dbReference type="AlphaFoldDB" id="A0A9W3AL71"/>
<dbReference type="GeneID" id="106072957"/>
<evidence type="ECO:0000256" key="7">
    <source>
        <dbReference type="ARBA" id="ARBA00023136"/>
    </source>
</evidence>
<comment type="function">
    <text evidence="1 9">May be involved in fusion of retrograde transport vesicles derived from an endocytic compartment with the Golgi complex.</text>
</comment>
<dbReference type="GO" id="GO:0016192">
    <property type="term" value="P:vesicle-mediated transport"/>
    <property type="evidence" value="ECO:0007669"/>
    <property type="project" value="InterPro"/>
</dbReference>
<dbReference type="Pfam" id="PF04178">
    <property type="entry name" value="Got1"/>
    <property type="match status" value="1"/>
</dbReference>
<evidence type="ECO:0000256" key="5">
    <source>
        <dbReference type="ARBA" id="ARBA00022927"/>
    </source>
</evidence>
<evidence type="ECO:0000313" key="11">
    <source>
        <dbReference type="RefSeq" id="XP_055888056.1"/>
    </source>
</evidence>
<feature type="transmembrane region" description="Helical" evidence="9">
    <location>
        <begin position="79"/>
        <end position="103"/>
    </location>
</feature>
<name>A0A9W3AL71_BIOGL</name>
<evidence type="ECO:0000256" key="9">
    <source>
        <dbReference type="RuleBase" id="RU363111"/>
    </source>
</evidence>
<reference evidence="11" key="1">
    <citation type="submission" date="2025-08" db="UniProtKB">
        <authorList>
            <consortium name="RefSeq"/>
        </authorList>
    </citation>
    <scope>IDENTIFICATION</scope>
</reference>
<evidence type="ECO:0000256" key="6">
    <source>
        <dbReference type="ARBA" id="ARBA00022989"/>
    </source>
</evidence>
<evidence type="ECO:0000313" key="10">
    <source>
        <dbReference type="Proteomes" id="UP001165740"/>
    </source>
</evidence>
<feature type="transmembrane region" description="Helical" evidence="9">
    <location>
        <begin position="115"/>
        <end position="135"/>
    </location>
</feature>
<keyword evidence="5 9" id="KW-0653">Protein transport</keyword>